<comment type="caution">
    <text evidence="2">The sequence shown here is derived from an EMBL/GenBank/DDBJ whole genome shotgun (WGS) entry which is preliminary data.</text>
</comment>
<evidence type="ECO:0000313" key="3">
    <source>
        <dbReference type="Proteomes" id="UP000054717"/>
    </source>
</evidence>
<gene>
    <name evidence="2" type="ORF">AWB66_06267</name>
</gene>
<dbReference type="EMBL" id="FCNZ02000071">
    <property type="protein sequence ID" value="SAL80534.1"/>
    <property type="molecule type" value="Genomic_DNA"/>
</dbReference>
<dbReference type="AlphaFoldDB" id="A0A158KHK5"/>
<sequence>MNSSIRFTNVKKQQRIQNVYVDIGADFHSRTEPETGPGRGVAFKPTGLRSREKSVTAVASNEDGMMLEEQKYKSLPPPGAPVAAGNPDPKLVLFIDGARTATRQAVLVKRMNEAAAGGGAKLRIDCIDGVVSIRLHSATLIATVNPTSHGSPRTVLGIDGVEQYLGSPWCFAFQVHNLIDADVAVICTVDSRRCNWPLLGFYLRVLGLTLTLESVASLWDMPPARVSKLASAMRERESYAHAYENSFAVSRLLREKRLH</sequence>
<name>A0A158KHK5_9BURK</name>
<keyword evidence="3" id="KW-1185">Reference proteome</keyword>
<evidence type="ECO:0000313" key="2">
    <source>
        <dbReference type="EMBL" id="SAL80534.1"/>
    </source>
</evidence>
<organism evidence="2 3">
    <name type="scientific">Caballeronia telluris</name>
    <dbReference type="NCBI Taxonomy" id="326475"/>
    <lineage>
        <taxon>Bacteria</taxon>
        <taxon>Pseudomonadati</taxon>
        <taxon>Pseudomonadota</taxon>
        <taxon>Betaproteobacteria</taxon>
        <taxon>Burkholderiales</taxon>
        <taxon>Burkholderiaceae</taxon>
        <taxon>Caballeronia</taxon>
    </lineage>
</organism>
<accession>A0A158KHK5</accession>
<evidence type="ECO:0000256" key="1">
    <source>
        <dbReference type="SAM" id="MobiDB-lite"/>
    </source>
</evidence>
<proteinExistence type="predicted"/>
<feature type="region of interest" description="Disordered" evidence="1">
    <location>
        <begin position="29"/>
        <end position="48"/>
    </location>
</feature>
<reference evidence="2" key="1">
    <citation type="submission" date="2016-01" db="EMBL/GenBank/DDBJ databases">
        <authorList>
            <person name="Peeters Charlotte."/>
        </authorList>
    </citation>
    <scope>NUCLEOTIDE SEQUENCE</scope>
    <source>
        <strain evidence="2">LMG 22936</strain>
    </source>
</reference>
<protein>
    <submittedName>
        <fullName evidence="2">Uncharacterized protein</fullName>
    </submittedName>
</protein>
<dbReference type="RefSeq" id="WP_087633926.1">
    <property type="nucleotide sequence ID" value="NZ_FCNZ02000071.1"/>
</dbReference>
<dbReference type="Proteomes" id="UP000054717">
    <property type="component" value="Unassembled WGS sequence"/>
</dbReference>